<dbReference type="InterPro" id="IPR057517">
    <property type="entry name" value="SsdA-like_C"/>
</dbReference>
<evidence type="ECO:0000313" key="3">
    <source>
        <dbReference type="Proteomes" id="UP000054097"/>
    </source>
</evidence>
<dbReference type="Proteomes" id="UP000054097">
    <property type="component" value="Unassembled WGS sequence"/>
</dbReference>
<dbReference type="HOGENOM" id="CLU_608546_0_0_1"/>
<feature type="domain" description="Single-strand DNA deaminase toxin A-like C-terminal" evidence="1">
    <location>
        <begin position="330"/>
        <end position="391"/>
    </location>
</feature>
<dbReference type="OrthoDB" id="341259at2759"/>
<reference evidence="2 3" key="1">
    <citation type="submission" date="2014-04" db="EMBL/GenBank/DDBJ databases">
        <authorList>
            <consortium name="DOE Joint Genome Institute"/>
            <person name="Kuo A."/>
            <person name="Zuccaro A."/>
            <person name="Kohler A."/>
            <person name="Nagy L.G."/>
            <person name="Floudas D."/>
            <person name="Copeland A."/>
            <person name="Barry K.W."/>
            <person name="Cichocki N."/>
            <person name="Veneault-Fourrey C."/>
            <person name="LaButti K."/>
            <person name="Lindquist E.A."/>
            <person name="Lipzen A."/>
            <person name="Lundell T."/>
            <person name="Morin E."/>
            <person name="Murat C."/>
            <person name="Sun H."/>
            <person name="Tunlid A."/>
            <person name="Henrissat B."/>
            <person name="Grigoriev I.V."/>
            <person name="Hibbett D.S."/>
            <person name="Martin F."/>
            <person name="Nordberg H.P."/>
            <person name="Cantor M.N."/>
            <person name="Hua S.X."/>
        </authorList>
    </citation>
    <scope>NUCLEOTIDE SEQUENCE [LARGE SCALE GENOMIC DNA]</scope>
    <source>
        <strain evidence="2 3">MAFF 305830</strain>
    </source>
</reference>
<sequence length="450" mass="50330">MSGMTTLSLPVAHVFQWNESFTKVICPYCDEAHEHPGTATADVEGPPPIRPATCRKPCLKGIKLRYLLRYSSSCELTTDPHDKSVYLENKALSQPRPATDTELDNLLGGLSLSTTVKPSITPPPDVPTKLGIPEGSESFRCGQPTIYLHFSEPHTKEVSRPSVVMRIFLVQGDPNSTTDVPHKVLFRRQLKPSTKFDDAKKDRIRNRLRRVQYCLQKIPPTHTNWRPFYTHVKAILRVIHKFAKASTTNYIHYLEDLFGLLPPPKPPTPAAAYQEVQSSEPLEVDIHARDGSANAALYKGELLLQEWRLWSVTKTFGILLRDTCDLPPVCAMSGYSPAYLPNTHRLLEGAHYTQRMVEICDEIGYSIPVDSQLDRGNPSYYYACHAEMQLLAYYIERHCNIKENQLQGLVPGPGFVNPTIVGVSPATITVGGILFEASTTRGPADPFRLP</sequence>
<organism evidence="2 3">
    <name type="scientific">Serendipita vermifera MAFF 305830</name>
    <dbReference type="NCBI Taxonomy" id="933852"/>
    <lineage>
        <taxon>Eukaryota</taxon>
        <taxon>Fungi</taxon>
        <taxon>Dikarya</taxon>
        <taxon>Basidiomycota</taxon>
        <taxon>Agaricomycotina</taxon>
        <taxon>Agaricomycetes</taxon>
        <taxon>Sebacinales</taxon>
        <taxon>Serendipitaceae</taxon>
        <taxon>Serendipita</taxon>
    </lineage>
</organism>
<accession>A0A0C3AXR2</accession>
<proteinExistence type="predicted"/>
<evidence type="ECO:0000313" key="2">
    <source>
        <dbReference type="EMBL" id="KIM29320.1"/>
    </source>
</evidence>
<reference evidence="3" key="2">
    <citation type="submission" date="2015-01" db="EMBL/GenBank/DDBJ databases">
        <title>Evolutionary Origins and Diversification of the Mycorrhizal Mutualists.</title>
        <authorList>
            <consortium name="DOE Joint Genome Institute"/>
            <consortium name="Mycorrhizal Genomics Consortium"/>
            <person name="Kohler A."/>
            <person name="Kuo A."/>
            <person name="Nagy L.G."/>
            <person name="Floudas D."/>
            <person name="Copeland A."/>
            <person name="Barry K.W."/>
            <person name="Cichocki N."/>
            <person name="Veneault-Fourrey C."/>
            <person name="LaButti K."/>
            <person name="Lindquist E.A."/>
            <person name="Lipzen A."/>
            <person name="Lundell T."/>
            <person name="Morin E."/>
            <person name="Murat C."/>
            <person name="Riley R."/>
            <person name="Ohm R."/>
            <person name="Sun H."/>
            <person name="Tunlid A."/>
            <person name="Henrissat B."/>
            <person name="Grigoriev I.V."/>
            <person name="Hibbett D.S."/>
            <person name="Martin F."/>
        </authorList>
    </citation>
    <scope>NUCLEOTIDE SEQUENCE [LARGE SCALE GENOMIC DNA]</scope>
    <source>
        <strain evidence="3">MAFF 305830</strain>
    </source>
</reference>
<dbReference type="Pfam" id="PF24120">
    <property type="entry name" value="SsdA_C"/>
    <property type="match status" value="1"/>
</dbReference>
<evidence type="ECO:0000259" key="1">
    <source>
        <dbReference type="Pfam" id="PF24120"/>
    </source>
</evidence>
<keyword evidence="3" id="KW-1185">Reference proteome</keyword>
<gene>
    <name evidence="2" type="ORF">M408DRAFT_8343</name>
</gene>
<dbReference type="EMBL" id="KN824289">
    <property type="protein sequence ID" value="KIM29320.1"/>
    <property type="molecule type" value="Genomic_DNA"/>
</dbReference>
<name>A0A0C3AXR2_SERVB</name>
<protein>
    <recommendedName>
        <fullName evidence="1">Single-strand DNA deaminase toxin A-like C-terminal domain-containing protein</fullName>
    </recommendedName>
</protein>
<dbReference type="AlphaFoldDB" id="A0A0C3AXR2"/>
<dbReference type="STRING" id="933852.A0A0C3AXR2"/>